<evidence type="ECO:0000313" key="7">
    <source>
        <dbReference type="Proteomes" id="UP000462015"/>
    </source>
</evidence>
<feature type="domain" description="Calcineurin-like phosphoesterase" evidence="1">
    <location>
        <begin position="17"/>
        <end position="192"/>
    </location>
</feature>
<protein>
    <submittedName>
        <fullName evidence="3">Metallophosphoesterase</fullName>
    </submittedName>
</protein>
<dbReference type="EMBL" id="QSTG01000047">
    <property type="protein sequence ID" value="RGM39608.1"/>
    <property type="molecule type" value="Genomic_DNA"/>
</dbReference>
<evidence type="ECO:0000313" key="3">
    <source>
        <dbReference type="EMBL" id="RGM39608.1"/>
    </source>
</evidence>
<reference evidence="2 7" key="2">
    <citation type="journal article" date="2019" name="Nat. Med.">
        <title>A library of human gut bacterial isolates paired with longitudinal multiomics data enables mechanistic microbiome research.</title>
        <authorList>
            <person name="Poyet M."/>
            <person name="Groussin M."/>
            <person name="Gibbons S.M."/>
            <person name="Avila-Pacheco J."/>
            <person name="Jiang X."/>
            <person name="Kearney S.M."/>
            <person name="Perrotta A.R."/>
            <person name="Berdy B."/>
            <person name="Zhao S."/>
            <person name="Lieberman T.D."/>
            <person name="Swanson P.K."/>
            <person name="Smith M."/>
            <person name="Roesemann S."/>
            <person name="Alexander J.E."/>
            <person name="Rich S.A."/>
            <person name="Livny J."/>
            <person name="Vlamakis H."/>
            <person name="Clish C."/>
            <person name="Bullock K."/>
            <person name="Deik A."/>
            <person name="Scott J."/>
            <person name="Pierce K.A."/>
            <person name="Xavier R.J."/>
            <person name="Alm E.J."/>
        </authorList>
    </citation>
    <scope>NUCLEOTIDE SEQUENCE [LARGE SCALE GENOMIC DNA]</scope>
    <source>
        <strain evidence="2 7">BIOML-A98</strain>
    </source>
</reference>
<organism evidence="3 5">
    <name type="scientific">Phocaeicola vulgatus</name>
    <name type="common">Bacteroides vulgatus</name>
    <dbReference type="NCBI Taxonomy" id="821"/>
    <lineage>
        <taxon>Bacteria</taxon>
        <taxon>Pseudomonadati</taxon>
        <taxon>Bacteroidota</taxon>
        <taxon>Bacteroidia</taxon>
        <taxon>Bacteroidales</taxon>
        <taxon>Bacteroidaceae</taxon>
        <taxon>Phocaeicola</taxon>
    </lineage>
</organism>
<name>A0A1H7QFT2_PHOVU</name>
<dbReference type="Proteomes" id="UP000462015">
    <property type="component" value="Unassembled WGS sequence"/>
</dbReference>
<evidence type="ECO:0000259" key="1">
    <source>
        <dbReference type="Pfam" id="PF00149"/>
    </source>
</evidence>
<sequence length="270" mass="31597">MNSRKYNIYQFPECKDIVVSGDIHGDFNLLVNKICVQYQMQNTLVIVAGDCGFGFDKRGYYDNMVKRNSKRMNDANNWIVFIRGNHDNPAYFDGKSFKHKRFIAIPDYSVINACNHSILCVGGAISIDRTYRLEAWSKEQQKRLRFSNTEVVDDFSPSYYWQSESPTYNKEALMSILSEQKVDIVITHTSPSFCELLSKEGIAKWTCNDKTLISDIQQEREVMNSLYETLKEHQQHVTHWCYGHFHQSWHSSIDGTLFKMLDIMEFYELK</sequence>
<dbReference type="RefSeq" id="WP_074783982.1">
    <property type="nucleotide sequence ID" value="NZ_CAJTAS010000040.1"/>
</dbReference>
<evidence type="ECO:0000313" key="2">
    <source>
        <dbReference type="EMBL" id="KAB6631770.1"/>
    </source>
</evidence>
<dbReference type="Proteomes" id="UP000266497">
    <property type="component" value="Unassembled WGS sequence"/>
</dbReference>
<dbReference type="Proteomes" id="UP000261003">
    <property type="component" value="Unassembled WGS sequence"/>
</dbReference>
<accession>A0A1H7QFT2</accession>
<proteinExistence type="predicted"/>
<dbReference type="EMBL" id="WDAL01000043">
    <property type="protein sequence ID" value="KAB6631770.1"/>
    <property type="molecule type" value="Genomic_DNA"/>
</dbReference>
<dbReference type="SUPFAM" id="SSF56300">
    <property type="entry name" value="Metallo-dependent phosphatases"/>
    <property type="match status" value="1"/>
</dbReference>
<dbReference type="EMBL" id="QRUD01000053">
    <property type="protein sequence ID" value="RGR35997.1"/>
    <property type="molecule type" value="Genomic_DNA"/>
</dbReference>
<dbReference type="InterPro" id="IPR029052">
    <property type="entry name" value="Metallo-depent_PP-like"/>
</dbReference>
<dbReference type="GO" id="GO:0016787">
    <property type="term" value="F:hydrolase activity"/>
    <property type="evidence" value="ECO:0007669"/>
    <property type="project" value="InterPro"/>
</dbReference>
<dbReference type="CDD" id="cd00838">
    <property type="entry name" value="MPP_superfamily"/>
    <property type="match status" value="1"/>
</dbReference>
<gene>
    <name evidence="4" type="ORF">DWY53_16520</name>
    <name evidence="3" type="ORF">DXC16_19980</name>
    <name evidence="2" type="ORF">GAY12_18330</name>
</gene>
<reference evidence="5 6" key="1">
    <citation type="submission" date="2018-08" db="EMBL/GenBank/DDBJ databases">
        <title>A genome reference for cultivated species of the human gut microbiota.</title>
        <authorList>
            <person name="Zou Y."/>
            <person name="Xue W."/>
            <person name="Luo G."/>
        </authorList>
    </citation>
    <scope>NUCLEOTIDE SEQUENCE [LARGE SCALE GENOMIC DNA]</scope>
    <source>
        <strain evidence="4 6">AF25-30LB</strain>
        <strain evidence="3 5">OM08-13BH</strain>
    </source>
</reference>
<dbReference type="Gene3D" id="3.60.21.10">
    <property type="match status" value="1"/>
</dbReference>
<evidence type="ECO:0000313" key="5">
    <source>
        <dbReference type="Proteomes" id="UP000261003"/>
    </source>
</evidence>
<evidence type="ECO:0000313" key="4">
    <source>
        <dbReference type="EMBL" id="RGR35997.1"/>
    </source>
</evidence>
<evidence type="ECO:0000313" key="6">
    <source>
        <dbReference type="Proteomes" id="UP000266497"/>
    </source>
</evidence>
<dbReference type="Pfam" id="PF00149">
    <property type="entry name" value="Metallophos"/>
    <property type="match status" value="1"/>
</dbReference>
<dbReference type="InterPro" id="IPR004843">
    <property type="entry name" value="Calcineurin-like_PHP"/>
</dbReference>
<dbReference type="AlphaFoldDB" id="A0A1H7QFT2"/>
<comment type="caution">
    <text evidence="3">The sequence shown here is derived from an EMBL/GenBank/DDBJ whole genome shotgun (WGS) entry which is preliminary data.</text>
</comment>